<feature type="transmembrane region" description="Helical" evidence="1">
    <location>
        <begin position="6"/>
        <end position="23"/>
    </location>
</feature>
<feature type="transmembrane region" description="Helical" evidence="1">
    <location>
        <begin position="71"/>
        <end position="92"/>
    </location>
</feature>
<dbReference type="Proteomes" id="UP000072520">
    <property type="component" value="Unassembled WGS sequence"/>
</dbReference>
<dbReference type="InterPro" id="IPR009323">
    <property type="entry name" value="DUF979"/>
</dbReference>
<keyword evidence="1" id="KW-0472">Membrane</keyword>
<keyword evidence="1" id="KW-1133">Transmembrane helix</keyword>
<evidence type="ECO:0000313" key="2">
    <source>
        <dbReference type="EMBL" id="KTS99034.1"/>
    </source>
</evidence>
<gene>
    <name evidence="2" type="ORF">RSA13_07550</name>
</gene>
<comment type="caution">
    <text evidence="2">The sequence shown here is derived from an EMBL/GenBank/DDBJ whole genome shotgun (WGS) entry which is preliminary data.</text>
</comment>
<dbReference type="Pfam" id="PF06166">
    <property type="entry name" value="DUF979"/>
    <property type="match status" value="1"/>
</dbReference>
<dbReference type="EMBL" id="LDSI01000009">
    <property type="protein sequence ID" value="KTS99034.1"/>
    <property type="molecule type" value="Genomic_DNA"/>
</dbReference>
<dbReference type="AlphaFoldDB" id="A0AB34VGQ1"/>
<keyword evidence="1" id="KW-0812">Transmembrane</keyword>
<dbReference type="RefSeq" id="WP_058707663.1">
    <property type="nucleotide sequence ID" value="NZ_LDSI01000009.1"/>
</dbReference>
<feature type="transmembrane region" description="Helical" evidence="1">
    <location>
        <begin position="113"/>
        <end position="131"/>
    </location>
</feature>
<reference evidence="2 3" key="1">
    <citation type="journal article" date="2016" name="Front. Microbiol.">
        <title>Genomic Resource of Rice Seed Associated Bacteria.</title>
        <authorList>
            <person name="Midha S."/>
            <person name="Bansal K."/>
            <person name="Sharma S."/>
            <person name="Kumar N."/>
            <person name="Patil P.P."/>
            <person name="Chaudhry V."/>
            <person name="Patil P.B."/>
        </authorList>
    </citation>
    <scope>NUCLEOTIDE SEQUENCE [LARGE SCALE GENOMIC DNA]</scope>
    <source>
        <strain evidence="2 3">RSA13</strain>
    </source>
</reference>
<feature type="transmembrane region" description="Helical" evidence="1">
    <location>
        <begin position="314"/>
        <end position="335"/>
    </location>
</feature>
<feature type="transmembrane region" description="Helical" evidence="1">
    <location>
        <begin position="189"/>
        <end position="215"/>
    </location>
</feature>
<accession>A0AB34VGQ1</accession>
<evidence type="ECO:0000256" key="1">
    <source>
        <dbReference type="SAM" id="Phobius"/>
    </source>
</evidence>
<feature type="transmembrane region" description="Helical" evidence="1">
    <location>
        <begin position="235"/>
        <end position="267"/>
    </location>
</feature>
<name>A0AB34VGQ1_9GAMM</name>
<sequence length="338" mass="36291">MIQQQYLMWLAGLILLVVAVLSWRDSANPRRFTTGLFWGLYGLIFLVGDWTTALMTQLMGSAESGTRTLQISVGVAVVIMGILAGCGGVKMGRYHQRSETEKQASAQRLGNKLFLPALAIPVVTVIGVLAFNNLPGLQTWVFGAGNHSTLITLFSMAIGCLLGWLIAMKMTRETPVQSMQETRRLLDCIGWAFLLPQILATLGLLFTAAGVGGAISHLTEHYLAVDNRFIAVTVYAAGMALLTMVMGNAFAAFPIITAGIGIPILVLQHGGNPAVMAAIGMFSGYCGTLMTPMAANFNIVPAALLELPDRNAVIKAQVPTGVLLLIVNIFLLYFLMFL</sequence>
<feature type="transmembrane region" description="Helical" evidence="1">
    <location>
        <begin position="35"/>
        <end position="59"/>
    </location>
</feature>
<evidence type="ECO:0000313" key="3">
    <source>
        <dbReference type="Proteomes" id="UP000072520"/>
    </source>
</evidence>
<proteinExistence type="predicted"/>
<organism evidence="2 3">
    <name type="scientific">Pantoea stewartii</name>
    <dbReference type="NCBI Taxonomy" id="66269"/>
    <lineage>
        <taxon>Bacteria</taxon>
        <taxon>Pseudomonadati</taxon>
        <taxon>Pseudomonadota</taxon>
        <taxon>Gammaproteobacteria</taxon>
        <taxon>Enterobacterales</taxon>
        <taxon>Erwiniaceae</taxon>
        <taxon>Pantoea</taxon>
    </lineage>
</organism>
<protein>
    <submittedName>
        <fullName evidence="2">Membrane protein</fullName>
    </submittedName>
</protein>
<feature type="transmembrane region" description="Helical" evidence="1">
    <location>
        <begin position="274"/>
        <end position="294"/>
    </location>
</feature>
<feature type="transmembrane region" description="Helical" evidence="1">
    <location>
        <begin position="151"/>
        <end position="168"/>
    </location>
</feature>